<reference evidence="2 3" key="1">
    <citation type="submission" date="2015-05" db="EMBL/GenBank/DDBJ databases">
        <title>Genome sequencing and analysis of members of genus Stenotrophomonas.</title>
        <authorList>
            <person name="Patil P.P."/>
            <person name="Midha S."/>
            <person name="Patil P.B."/>
        </authorList>
    </citation>
    <scope>NUCLEOTIDE SEQUENCE [LARGE SCALE GENOMIC DNA]</scope>
    <source>
        <strain evidence="2 3">DSM 12575</strain>
    </source>
</reference>
<comment type="caution">
    <text evidence="2">The sequence shown here is derived from an EMBL/GenBank/DDBJ whole genome shotgun (WGS) entry which is preliminary data.</text>
</comment>
<proteinExistence type="predicted"/>
<protein>
    <recommendedName>
        <fullName evidence="4">Lipoprotein</fullName>
    </recommendedName>
</protein>
<sequence length="176" mass="18547">MIRSVGRMGAACMQRVVLAMACVLAAPVGDAGACVTDPPLRTPEPREAARGADIVAVIHVDHVEPLTARERAETDRLFTTPGAGPFVPPAPSARFSVRRVLKGDIPVGAVIRNGPTSCEVYLAEGGDYVLFAMKPPAPGDRIVPMDATFRLDNTGYDAARLAEVESSLTHSNSLSP</sequence>
<dbReference type="EMBL" id="LDJG01000023">
    <property type="protein sequence ID" value="KRG55479.1"/>
    <property type="molecule type" value="Genomic_DNA"/>
</dbReference>
<keyword evidence="1" id="KW-0732">Signal</keyword>
<organism evidence="2 3">
    <name type="scientific">Stenotrophomonas nitritireducens</name>
    <dbReference type="NCBI Taxonomy" id="83617"/>
    <lineage>
        <taxon>Bacteria</taxon>
        <taxon>Pseudomonadati</taxon>
        <taxon>Pseudomonadota</taxon>
        <taxon>Gammaproteobacteria</taxon>
        <taxon>Lysobacterales</taxon>
        <taxon>Lysobacteraceae</taxon>
        <taxon>Stenotrophomonas</taxon>
    </lineage>
</organism>
<evidence type="ECO:0008006" key="4">
    <source>
        <dbReference type="Google" id="ProtNLM"/>
    </source>
</evidence>
<dbReference type="Proteomes" id="UP000050902">
    <property type="component" value="Unassembled WGS sequence"/>
</dbReference>
<evidence type="ECO:0000256" key="1">
    <source>
        <dbReference type="SAM" id="SignalP"/>
    </source>
</evidence>
<evidence type="ECO:0000313" key="2">
    <source>
        <dbReference type="EMBL" id="KRG55479.1"/>
    </source>
</evidence>
<feature type="chain" id="PRO_5047287521" description="Lipoprotein" evidence="1">
    <location>
        <begin position="26"/>
        <end position="176"/>
    </location>
</feature>
<feature type="signal peptide" evidence="1">
    <location>
        <begin position="1"/>
        <end position="25"/>
    </location>
</feature>
<accession>A0ABR5NH94</accession>
<gene>
    <name evidence="2" type="ORF">ABB22_13975</name>
</gene>
<keyword evidence="3" id="KW-1185">Reference proteome</keyword>
<name>A0ABR5NH94_9GAMM</name>
<evidence type="ECO:0000313" key="3">
    <source>
        <dbReference type="Proteomes" id="UP000050902"/>
    </source>
</evidence>